<dbReference type="Proteomes" id="UP000226079">
    <property type="component" value="Unassembled WGS sequence"/>
</dbReference>
<name>A0A2A9CNP9_9ACTN</name>
<dbReference type="GO" id="GO:0004222">
    <property type="term" value="F:metalloendopeptidase activity"/>
    <property type="evidence" value="ECO:0007669"/>
    <property type="project" value="TreeGrafter"/>
</dbReference>
<keyword evidence="4" id="KW-1185">Reference proteome</keyword>
<feature type="region of interest" description="Disordered" evidence="1">
    <location>
        <begin position="1"/>
        <end position="26"/>
    </location>
</feature>
<reference evidence="3 4" key="1">
    <citation type="submission" date="2017-10" db="EMBL/GenBank/DDBJ databases">
        <title>Sequencing the genomes of 1000 actinobacteria strains.</title>
        <authorList>
            <person name="Klenk H.-P."/>
        </authorList>
    </citation>
    <scope>NUCLEOTIDE SEQUENCE [LARGE SCALE GENOMIC DNA]</scope>
    <source>
        <strain evidence="3 4">DSM 15597</strain>
    </source>
</reference>
<evidence type="ECO:0000259" key="2">
    <source>
        <dbReference type="Pfam" id="PF01551"/>
    </source>
</evidence>
<keyword evidence="3" id="KW-0378">Hydrolase</keyword>
<evidence type="ECO:0000313" key="4">
    <source>
        <dbReference type="Proteomes" id="UP000226079"/>
    </source>
</evidence>
<dbReference type="Pfam" id="PF01551">
    <property type="entry name" value="Peptidase_M23"/>
    <property type="match status" value="1"/>
</dbReference>
<dbReference type="InterPro" id="IPR011055">
    <property type="entry name" value="Dup_hybrid_motif"/>
</dbReference>
<accession>A0A2A9CNP9</accession>
<comment type="caution">
    <text evidence="3">The sequence shown here is derived from an EMBL/GenBank/DDBJ whole genome shotgun (WGS) entry which is preliminary data.</text>
</comment>
<evidence type="ECO:0000313" key="3">
    <source>
        <dbReference type="EMBL" id="PFG15821.1"/>
    </source>
</evidence>
<dbReference type="InterPro" id="IPR016047">
    <property type="entry name" value="M23ase_b-sheet_dom"/>
</dbReference>
<dbReference type="PANTHER" id="PTHR21666:SF270">
    <property type="entry name" value="MUREIN HYDROLASE ACTIVATOR ENVC"/>
    <property type="match status" value="1"/>
</dbReference>
<dbReference type="EMBL" id="PDJC01000001">
    <property type="protein sequence ID" value="PFG15821.1"/>
    <property type="molecule type" value="Genomic_DNA"/>
</dbReference>
<dbReference type="Gene3D" id="2.70.70.10">
    <property type="entry name" value="Glucose Permease (Domain IIA)"/>
    <property type="match status" value="1"/>
</dbReference>
<proteinExistence type="predicted"/>
<protein>
    <submittedName>
        <fullName evidence="3">Murein DD-endopeptidase MepM/ murein hydrolase activator NlpD</fullName>
    </submittedName>
</protein>
<feature type="domain" description="M23ase beta-sheet core" evidence="2">
    <location>
        <begin position="167"/>
        <end position="268"/>
    </location>
</feature>
<organism evidence="3 4">
    <name type="scientific">Propionicimonas paludicola</name>
    <dbReference type="NCBI Taxonomy" id="185243"/>
    <lineage>
        <taxon>Bacteria</taxon>
        <taxon>Bacillati</taxon>
        <taxon>Actinomycetota</taxon>
        <taxon>Actinomycetes</taxon>
        <taxon>Propionibacteriales</taxon>
        <taxon>Nocardioidaceae</taxon>
        <taxon>Propionicimonas</taxon>
    </lineage>
</organism>
<dbReference type="InterPro" id="IPR050570">
    <property type="entry name" value="Cell_wall_metabolism_enzyme"/>
</dbReference>
<evidence type="ECO:0000256" key="1">
    <source>
        <dbReference type="SAM" id="MobiDB-lite"/>
    </source>
</evidence>
<dbReference type="AlphaFoldDB" id="A0A2A9CNP9"/>
<dbReference type="SUPFAM" id="SSF51261">
    <property type="entry name" value="Duplicated hybrid motif"/>
    <property type="match status" value="1"/>
</dbReference>
<gene>
    <name evidence="3" type="ORF">ATK74_0341</name>
</gene>
<dbReference type="PANTHER" id="PTHR21666">
    <property type="entry name" value="PEPTIDASE-RELATED"/>
    <property type="match status" value="1"/>
</dbReference>
<dbReference type="CDD" id="cd12797">
    <property type="entry name" value="M23_peptidase"/>
    <property type="match status" value="1"/>
</dbReference>
<sequence>MSNPNFEVDKPRRALPGPGSTPSHRLGASHLQSILRRALTVVVVSGIAAVGVATFTASANNSAGVAFANNGPLGISAPATSSATATPDIPALAAARARKLAEDKAGLDQAVASAASSARAEELTTNAKAISTESDRLKNLSKFMWPTDGTVSSGYGLRFHPILHYWRMHDGDDIGGKCGQPIWAAQSGVVVKAEMGYNGGSGNNVRIDHGDINGVNVQTGYLHMLRYVVSVGQHLNQGDVVGYVGDTGLSTACHLHFSAYKNGSGTDPMEFIGWNKEAKTSSDNKDAKTSTNN</sequence>